<evidence type="ECO:0000256" key="2">
    <source>
        <dbReference type="ARBA" id="ARBA00023027"/>
    </source>
</evidence>
<comment type="caution">
    <text evidence="4">The sequence shown here is derived from an EMBL/GenBank/DDBJ whole genome shotgun (WGS) entry which is preliminary data.</text>
</comment>
<dbReference type="GO" id="GO:0016620">
    <property type="term" value="F:oxidoreductase activity, acting on the aldehyde or oxo group of donors, NAD or NADP as acceptor"/>
    <property type="evidence" value="ECO:0007669"/>
    <property type="project" value="TreeGrafter"/>
</dbReference>
<protein>
    <recommendedName>
        <fullName evidence="3">Aldehyde dehydrogenase domain-containing protein</fullName>
    </recommendedName>
</protein>
<keyword evidence="2" id="KW-0520">NAD</keyword>
<evidence type="ECO:0000313" key="4">
    <source>
        <dbReference type="EMBL" id="KAF9752748.1"/>
    </source>
</evidence>
<name>A0A8H7NBS5_BIOOC</name>
<proteinExistence type="inferred from homology"/>
<dbReference type="InterPro" id="IPR016162">
    <property type="entry name" value="Ald_DH_N"/>
</dbReference>
<comment type="similarity">
    <text evidence="1">Belongs to the aldehyde dehydrogenase family.</text>
</comment>
<dbReference type="Proteomes" id="UP000616885">
    <property type="component" value="Unassembled WGS sequence"/>
</dbReference>
<dbReference type="PANTHER" id="PTHR43720:SF2">
    <property type="entry name" value="2-AMINOMUCONIC SEMIALDEHYDE DEHYDROGENASE"/>
    <property type="match status" value="1"/>
</dbReference>
<gene>
    <name evidence="4" type="ORF">IM811_014542</name>
</gene>
<dbReference type="EMBL" id="JADCTT010000005">
    <property type="protein sequence ID" value="KAF9752748.1"/>
    <property type="molecule type" value="Genomic_DNA"/>
</dbReference>
<dbReference type="PANTHER" id="PTHR43720">
    <property type="entry name" value="2-AMINOMUCONIC SEMIALDEHYDE DEHYDROGENASE"/>
    <property type="match status" value="1"/>
</dbReference>
<evidence type="ECO:0000256" key="1">
    <source>
        <dbReference type="ARBA" id="ARBA00009986"/>
    </source>
</evidence>
<evidence type="ECO:0000259" key="3">
    <source>
        <dbReference type="Pfam" id="PF00171"/>
    </source>
</evidence>
<evidence type="ECO:0000313" key="5">
    <source>
        <dbReference type="Proteomes" id="UP000616885"/>
    </source>
</evidence>
<accession>A0A8H7NBS5</accession>
<dbReference type="InterPro" id="IPR016161">
    <property type="entry name" value="Ald_DH/histidinol_DH"/>
</dbReference>
<dbReference type="AlphaFoldDB" id="A0A8H7NBS5"/>
<feature type="domain" description="Aldehyde dehydrogenase" evidence="3">
    <location>
        <begin position="29"/>
        <end position="106"/>
    </location>
</feature>
<dbReference type="SUPFAM" id="SSF53720">
    <property type="entry name" value="ALDH-like"/>
    <property type="match status" value="1"/>
</dbReference>
<dbReference type="InterPro" id="IPR015590">
    <property type="entry name" value="Aldehyde_DH_dom"/>
</dbReference>
<dbReference type="Pfam" id="PF00171">
    <property type="entry name" value="Aldedh"/>
    <property type="match status" value="1"/>
</dbReference>
<sequence>MATTSSDYKVSFEGPFQNVINNQLTSTATTRHAICPSTEKPLWEVPVSTAEDLDRAVAAGRAAFPAWSKLSYDDRQKYLDRFADAIEENQEGFIKLLGQEVGKPPQAGGLSYISLWDWREGSPSCASRRRRSLMMRIARQLSDTCHWACAQVLFPGTSLSRLEWEN</sequence>
<reference evidence="4" key="1">
    <citation type="submission" date="2020-10" db="EMBL/GenBank/DDBJ databases">
        <title>High-Quality Genome Resource of Clonostachys rosea strain S41 by Oxford Nanopore Long-Read Sequencing.</title>
        <authorList>
            <person name="Wang H."/>
        </authorList>
    </citation>
    <scope>NUCLEOTIDE SEQUENCE</scope>
    <source>
        <strain evidence="4">S41</strain>
    </source>
</reference>
<dbReference type="Gene3D" id="3.40.605.10">
    <property type="entry name" value="Aldehyde Dehydrogenase, Chain A, domain 1"/>
    <property type="match status" value="1"/>
</dbReference>
<organism evidence="4 5">
    <name type="scientific">Bionectria ochroleuca</name>
    <name type="common">Gliocladium roseum</name>
    <dbReference type="NCBI Taxonomy" id="29856"/>
    <lineage>
        <taxon>Eukaryota</taxon>
        <taxon>Fungi</taxon>
        <taxon>Dikarya</taxon>
        <taxon>Ascomycota</taxon>
        <taxon>Pezizomycotina</taxon>
        <taxon>Sordariomycetes</taxon>
        <taxon>Hypocreomycetidae</taxon>
        <taxon>Hypocreales</taxon>
        <taxon>Bionectriaceae</taxon>
        <taxon>Clonostachys</taxon>
    </lineage>
</organism>